<dbReference type="PANTHER" id="PTHR30545">
    <property type="entry name" value="SUGAR FERMENTATION STIMULATION PROTEIN A"/>
    <property type="match status" value="1"/>
</dbReference>
<dbReference type="InterPro" id="IPR005224">
    <property type="entry name" value="SfsA"/>
</dbReference>
<dbReference type="eggNOG" id="COG1489">
    <property type="taxonomic scope" value="Bacteria"/>
</dbReference>
<organism evidence="4 5">
    <name type="scientific">Peptoclostridium acidaminophilum DSM 3953</name>
    <dbReference type="NCBI Taxonomy" id="1286171"/>
    <lineage>
        <taxon>Bacteria</taxon>
        <taxon>Bacillati</taxon>
        <taxon>Bacillota</taxon>
        <taxon>Clostridia</taxon>
        <taxon>Peptostreptococcales</taxon>
        <taxon>Peptoclostridiaceae</taxon>
        <taxon>Peptoclostridium</taxon>
    </lineage>
</organism>
<dbReference type="OrthoDB" id="9802365at2"/>
<dbReference type="GO" id="GO:0003677">
    <property type="term" value="F:DNA binding"/>
    <property type="evidence" value="ECO:0007669"/>
    <property type="project" value="InterPro"/>
</dbReference>
<dbReference type="HOGENOM" id="CLU_052299_1_0_9"/>
<dbReference type="NCBIfam" id="TIGR00230">
    <property type="entry name" value="sfsA"/>
    <property type="match status" value="1"/>
</dbReference>
<dbReference type="KEGG" id="eac:EAL2_c06620"/>
<dbReference type="PANTHER" id="PTHR30545:SF2">
    <property type="entry name" value="SUGAR FERMENTATION STIMULATION PROTEIN A"/>
    <property type="match status" value="1"/>
</dbReference>
<proteinExistence type="inferred from homology"/>
<dbReference type="Gene3D" id="3.40.1350.60">
    <property type="match status" value="1"/>
</dbReference>
<dbReference type="Proteomes" id="UP000019591">
    <property type="component" value="Chromosome"/>
</dbReference>
<feature type="domain" description="SfsA N-terminal OB" evidence="3">
    <location>
        <begin position="12"/>
        <end position="77"/>
    </location>
</feature>
<evidence type="ECO:0000313" key="5">
    <source>
        <dbReference type="Proteomes" id="UP000019591"/>
    </source>
</evidence>
<dbReference type="Pfam" id="PF03749">
    <property type="entry name" value="SfsA"/>
    <property type="match status" value="1"/>
</dbReference>
<keyword evidence="5" id="KW-1185">Reference proteome</keyword>
<reference evidence="4 5" key="1">
    <citation type="journal article" date="2014" name="Genome Announc.">
        <title>Complete Genome Sequence of Amino Acid-Utilizing Eubacterium acidaminophilum al-2 (DSM 3953).</title>
        <authorList>
            <person name="Poehlein A."/>
            <person name="Andreesen J.R."/>
            <person name="Daniel R."/>
        </authorList>
    </citation>
    <scope>NUCLEOTIDE SEQUENCE [LARGE SCALE GENOMIC DNA]</scope>
    <source>
        <strain evidence="4 5">DSM 3953</strain>
    </source>
</reference>
<dbReference type="AlphaFoldDB" id="W8TDR3"/>
<evidence type="ECO:0000259" key="2">
    <source>
        <dbReference type="Pfam" id="PF03749"/>
    </source>
</evidence>
<dbReference type="EMBL" id="CP007452">
    <property type="protein sequence ID" value="AHM55963.1"/>
    <property type="molecule type" value="Genomic_DNA"/>
</dbReference>
<sequence>MIYDNIKKGIFISRPNRFIAHVEIDGKVEICHVKNTGRCKELLTEGANVIVQDCGHPGRKTRYDLISVWKGERLINIDSQAPNTIFLEWLKSGKYIRNLKLIKPEQKYGNSRFDYYLETSNRKIFVEVKGVTLEDNGVVLFPDAPTERGVKHLKELAACIDEGYEAMVVFVVQMKGVRYMTPNERMHPEFGNALRLLSSKGAKILAIDCSVTEEAINPESLVKVRLT</sequence>
<accession>W8TDR3</accession>
<dbReference type="InterPro" id="IPR041465">
    <property type="entry name" value="SfsA_N"/>
</dbReference>
<protein>
    <recommendedName>
        <fullName evidence="1">Sugar fermentation stimulation protein homolog</fullName>
    </recommendedName>
</protein>
<dbReference type="CDD" id="cd22359">
    <property type="entry name" value="SfsA-like_bacterial"/>
    <property type="match status" value="1"/>
</dbReference>
<dbReference type="Gene3D" id="2.40.50.580">
    <property type="match status" value="1"/>
</dbReference>
<feature type="domain" description="Sugar fermentation stimulation protein C-terminal" evidence="2">
    <location>
        <begin position="80"/>
        <end position="214"/>
    </location>
</feature>
<evidence type="ECO:0000313" key="4">
    <source>
        <dbReference type="EMBL" id="AHM55963.1"/>
    </source>
</evidence>
<dbReference type="InterPro" id="IPR040452">
    <property type="entry name" value="SfsA_C"/>
</dbReference>
<name>W8TDR3_PEPAC</name>
<evidence type="ECO:0000259" key="3">
    <source>
        <dbReference type="Pfam" id="PF17746"/>
    </source>
</evidence>
<dbReference type="PATRIC" id="fig|1286171.3.peg.608"/>
<comment type="similarity">
    <text evidence="1">Belongs to the SfsA family.</text>
</comment>
<gene>
    <name evidence="1 4" type="primary">sfsA</name>
    <name evidence="4" type="ORF">EAL2_c06620</name>
</gene>
<dbReference type="HAMAP" id="MF_00095">
    <property type="entry name" value="SfsA"/>
    <property type="match status" value="1"/>
</dbReference>
<evidence type="ECO:0000256" key="1">
    <source>
        <dbReference type="HAMAP-Rule" id="MF_00095"/>
    </source>
</evidence>
<dbReference type="Pfam" id="PF17746">
    <property type="entry name" value="SfsA_N"/>
    <property type="match status" value="1"/>
</dbReference>
<dbReference type="RefSeq" id="WP_025435008.1">
    <property type="nucleotide sequence ID" value="NZ_CP007452.1"/>
</dbReference>